<sequence>MAFTLFSESYRISDVTYTLDNTREMDLRRVVPVNTEKIFESKEELDFYLTDLKQRLMNTRAFQNVEIVKGEVFPSATMASPFPPTPSAGSSLPATPQNDEIIPVSLQIRAQDTKHLLILPYPKYDSNDGLIFKIKVKDVNFLGTMNTMDIGAFAGIKEDIKSGKQNPTFGAEFKYSYPFYVANFFASWNNNFDLQYTHGVNELEFYSGTGFTFERPYKRFSLVFDLSEHANRDLEYEDFGDTQFFTSDMKISLPVKVFDIENWGFVFWTPFTEGKVSYDKDRISIKNDDLASPVISAGQSVSTKRINWYGNFRSGISASVGHTIGWDFMQEEIEPTLFAEIQAFKGFSFMGINTRFSAFVTKSRRDKIGKLIRGARDKQNYVNIEEIELKTKKSLKSPSALVLNLDLPIHVITTHWLDWSDFIFGQDSWFSRTFAWTDKFNFELQVSPFIDIALTKNEVTGRLFSPKDGWYTGGIEFLAFPERWKGIVMRGSLGIDLGRAVIAKKYPEKIDMSWRENIKKYEIYAGIGLHY</sequence>
<organism evidence="1 2">
    <name type="scientific">Treponema ruminis</name>
    <dbReference type="NCBI Taxonomy" id="744515"/>
    <lineage>
        <taxon>Bacteria</taxon>
        <taxon>Pseudomonadati</taxon>
        <taxon>Spirochaetota</taxon>
        <taxon>Spirochaetia</taxon>
        <taxon>Spirochaetales</taxon>
        <taxon>Treponemataceae</taxon>
        <taxon>Treponema</taxon>
    </lineage>
</organism>
<gene>
    <name evidence="1" type="ORF">HNP76_000629</name>
</gene>
<name>A0A7W8G7K8_9SPIR</name>
<dbReference type="EMBL" id="JACHFQ010000002">
    <property type="protein sequence ID" value="MBB5225285.1"/>
    <property type="molecule type" value="Genomic_DNA"/>
</dbReference>
<evidence type="ECO:0000313" key="2">
    <source>
        <dbReference type="Proteomes" id="UP000518887"/>
    </source>
</evidence>
<dbReference type="AlphaFoldDB" id="A0A7W8G7K8"/>
<keyword evidence="2" id="KW-1185">Reference proteome</keyword>
<dbReference type="RefSeq" id="WP_184657422.1">
    <property type="nucleotide sequence ID" value="NZ_CP031518.1"/>
</dbReference>
<accession>A0A7W8G7K8</accession>
<proteinExistence type="predicted"/>
<comment type="caution">
    <text evidence="1">The sequence shown here is derived from an EMBL/GenBank/DDBJ whole genome shotgun (WGS) entry which is preliminary data.</text>
</comment>
<evidence type="ECO:0000313" key="1">
    <source>
        <dbReference type="EMBL" id="MBB5225285.1"/>
    </source>
</evidence>
<dbReference type="Proteomes" id="UP000518887">
    <property type="component" value="Unassembled WGS sequence"/>
</dbReference>
<reference evidence="1 2" key="1">
    <citation type="submission" date="2020-08" db="EMBL/GenBank/DDBJ databases">
        <title>Genomic Encyclopedia of Type Strains, Phase IV (KMG-IV): sequencing the most valuable type-strain genomes for metagenomic binning, comparative biology and taxonomic classification.</title>
        <authorList>
            <person name="Goeker M."/>
        </authorList>
    </citation>
    <scope>NUCLEOTIDE SEQUENCE [LARGE SCALE GENOMIC DNA]</scope>
    <source>
        <strain evidence="1 2">DSM 103462</strain>
    </source>
</reference>
<protein>
    <submittedName>
        <fullName evidence="1">Uncharacterized protein</fullName>
    </submittedName>
</protein>